<gene>
    <name evidence="2" type="ORF">KsCSTR_46070</name>
    <name evidence="1" type="ORF">kustc0788</name>
</gene>
<organism evidence="1">
    <name type="scientific">Kuenenia stuttgartiensis</name>
    <dbReference type="NCBI Taxonomy" id="174633"/>
    <lineage>
        <taxon>Bacteria</taxon>
        <taxon>Pseudomonadati</taxon>
        <taxon>Planctomycetota</taxon>
        <taxon>Candidatus Brocadiia</taxon>
        <taxon>Candidatus Brocadiales</taxon>
        <taxon>Candidatus Brocadiaceae</taxon>
        <taxon>Candidatus Kuenenia</taxon>
    </lineage>
</organism>
<dbReference type="EMBL" id="CT573073">
    <property type="protein sequence ID" value="CAJ71533.1"/>
    <property type="molecule type" value="Genomic_DNA"/>
</dbReference>
<dbReference type="Proteomes" id="UP000501926">
    <property type="component" value="Chromosome"/>
</dbReference>
<proteinExistence type="predicted"/>
<reference evidence="1" key="1">
    <citation type="journal article" date="2006" name="Nature">
        <title>Deciphering the evolution and metabolism of an anammox bacterium from a community genome.</title>
        <authorList>
            <person name="Strous M."/>
            <person name="Pelletier E."/>
            <person name="Mangenot S."/>
            <person name="Rattei T."/>
            <person name="Lehner A."/>
            <person name="Taylor M.W."/>
            <person name="Horn M."/>
            <person name="Daims H."/>
            <person name="Bartol-Mavel D."/>
            <person name="Wincker P."/>
            <person name="Barbe V."/>
            <person name="Fonknechten N."/>
            <person name="Vallenet D."/>
            <person name="Segurens B."/>
            <person name="Schenowitz-Truong C."/>
            <person name="Medigue C."/>
            <person name="Collingro A."/>
            <person name="Snel B."/>
            <person name="Dutilh B.E."/>
            <person name="OpDenCamp H.J.M."/>
            <person name="vanDerDrift C."/>
            <person name="Cirpus I."/>
            <person name="vanDePas-Schoonen K.T."/>
            <person name="Harhangi H.R."/>
            <person name="vanNiftrik L."/>
            <person name="Schmid M."/>
            <person name="Keltjens J."/>
            <person name="vanDeVossenberg J."/>
            <person name="Kartal B."/>
            <person name="Meier H."/>
            <person name="Frishman D."/>
            <person name="Huynen M.A."/>
            <person name="Mewes H."/>
            <person name="Weissenbach J."/>
            <person name="Jetten M.S.M."/>
            <person name="Wagner M."/>
            <person name="LePaslier D."/>
        </authorList>
    </citation>
    <scope>NUCLEOTIDE SEQUENCE</scope>
</reference>
<reference evidence="2 3" key="3">
    <citation type="submission" date="2020-02" db="EMBL/GenBank/DDBJ databases">
        <title>Newly sequenced genome of strain CSTR1 showed variability in Candidatus Kuenenia stuttgartiensis genomes.</title>
        <authorList>
            <person name="Ding C."/>
            <person name="Adrian L."/>
        </authorList>
    </citation>
    <scope>NUCLEOTIDE SEQUENCE [LARGE SCALE GENOMIC DNA]</scope>
    <source>
        <strain evidence="2 3">CSTR1</strain>
    </source>
</reference>
<dbReference type="AlphaFoldDB" id="Q1PWC7"/>
<evidence type="ECO:0000313" key="2">
    <source>
        <dbReference type="EMBL" id="QII13986.1"/>
    </source>
</evidence>
<reference evidence="1" key="2">
    <citation type="submission" date="2006-01" db="EMBL/GenBank/DDBJ databases">
        <authorList>
            <person name="Genoscope"/>
        </authorList>
    </citation>
    <scope>NUCLEOTIDE SEQUENCE</scope>
</reference>
<name>Q1PWC7_KUEST</name>
<protein>
    <submittedName>
        <fullName evidence="1">Uncharacterized protein</fullName>
    </submittedName>
</protein>
<dbReference type="EMBL" id="CP049055">
    <property type="protein sequence ID" value="QII13986.1"/>
    <property type="molecule type" value="Genomic_DNA"/>
</dbReference>
<accession>Q1PWC7</accession>
<evidence type="ECO:0000313" key="1">
    <source>
        <dbReference type="EMBL" id="CAJ71533.1"/>
    </source>
</evidence>
<evidence type="ECO:0000313" key="3">
    <source>
        <dbReference type="Proteomes" id="UP000501926"/>
    </source>
</evidence>
<sequence length="68" mass="8412">MSVFRSVYNIRMPQTHFHRFWVPLKRHDDWFVKRKIREKICILLYFCVTILSFPGKRNFLSSLHLKET</sequence>